<feature type="non-terminal residue" evidence="1">
    <location>
        <position position="59"/>
    </location>
</feature>
<dbReference type="Proteomes" id="UP000053330">
    <property type="component" value="Unassembled WGS sequence"/>
</dbReference>
<dbReference type="SUPFAM" id="SSF47266">
    <property type="entry name" value="4-helical cytokines"/>
    <property type="match status" value="1"/>
</dbReference>
<accession>A0A091LIH1</accession>
<evidence type="ECO:0000313" key="2">
    <source>
        <dbReference type="Proteomes" id="UP000053330"/>
    </source>
</evidence>
<evidence type="ECO:0000313" key="1">
    <source>
        <dbReference type="EMBL" id="KFP42646.1"/>
    </source>
</evidence>
<feature type="non-terminal residue" evidence="1">
    <location>
        <position position="1"/>
    </location>
</feature>
<gene>
    <name evidence="1" type="ORF">N324_09134</name>
</gene>
<keyword evidence="2" id="KW-1185">Reference proteome</keyword>
<dbReference type="AlphaFoldDB" id="A0A091LIH1"/>
<evidence type="ECO:0008006" key="3">
    <source>
        <dbReference type="Google" id="ProtNLM"/>
    </source>
</evidence>
<name>A0A091LIH1_9AVES</name>
<dbReference type="EMBL" id="KK753747">
    <property type="protein sequence ID" value="KFP42646.1"/>
    <property type="molecule type" value="Genomic_DNA"/>
</dbReference>
<proteinExistence type="predicted"/>
<dbReference type="InterPro" id="IPR009079">
    <property type="entry name" value="4_helix_cytokine-like_core"/>
</dbReference>
<reference evidence="1 2" key="1">
    <citation type="submission" date="2014-04" db="EMBL/GenBank/DDBJ databases">
        <title>Genome evolution of avian class.</title>
        <authorList>
            <person name="Zhang G."/>
            <person name="Li C."/>
        </authorList>
    </citation>
    <scope>NUCLEOTIDE SEQUENCE [LARGE SCALE GENOMIC DNA]</scope>
    <source>
        <strain evidence="1">BGI_N324</strain>
    </source>
</reference>
<organism evidence="1 2">
    <name type="scientific">Chlamydotis macqueenii</name>
    <name type="common">Macqueen's bustard</name>
    <dbReference type="NCBI Taxonomy" id="187382"/>
    <lineage>
        <taxon>Eukaryota</taxon>
        <taxon>Metazoa</taxon>
        <taxon>Chordata</taxon>
        <taxon>Craniata</taxon>
        <taxon>Vertebrata</taxon>
        <taxon>Euteleostomi</taxon>
        <taxon>Archelosauria</taxon>
        <taxon>Archosauria</taxon>
        <taxon>Dinosauria</taxon>
        <taxon>Saurischia</taxon>
        <taxon>Theropoda</taxon>
        <taxon>Coelurosauria</taxon>
        <taxon>Aves</taxon>
        <taxon>Neognathae</taxon>
        <taxon>Neoaves</taxon>
        <taxon>Otidimorphae</taxon>
        <taxon>Otidiformes</taxon>
        <taxon>Otididae</taxon>
        <taxon>Chlamydotis</taxon>
    </lineage>
</organism>
<dbReference type="Gene3D" id="1.20.1250.10">
    <property type="match status" value="1"/>
</dbReference>
<sequence>ELLCKAATVALESRSCHVYLEGIYLNLHNLIQRKSAVHRAPCPVAAGSTTSLNNFLQGL</sequence>
<protein>
    <recommendedName>
        <fullName evidence="3">Interleukin-4</fullName>
    </recommendedName>
</protein>